<organism evidence="1 2">
    <name type="scientific">Vibrio ichthyoenteri ATCC 700023</name>
    <dbReference type="NCBI Taxonomy" id="870968"/>
    <lineage>
        <taxon>Bacteria</taxon>
        <taxon>Pseudomonadati</taxon>
        <taxon>Pseudomonadota</taxon>
        <taxon>Gammaproteobacteria</taxon>
        <taxon>Vibrionales</taxon>
        <taxon>Vibrionaceae</taxon>
        <taxon>Vibrio</taxon>
    </lineage>
</organism>
<gene>
    <name evidence="1" type="ORF">VII00023_22944</name>
</gene>
<evidence type="ECO:0000313" key="1">
    <source>
        <dbReference type="EMBL" id="EGU31290.1"/>
    </source>
</evidence>
<keyword evidence="2" id="KW-1185">Reference proteome</keyword>
<dbReference type="AlphaFoldDB" id="F9S7J4"/>
<dbReference type="RefSeq" id="WP_006714452.1">
    <property type="nucleotide sequence ID" value="NZ_AFWF01000294.1"/>
</dbReference>
<sequence length="113" mass="13162">MNEDEILKQIGRNYLEIQKSEGKNKHLHTHIHIIHVISDESIHLIDFLVSPLLISTINTMIENKTLLEISITPDDDGSFQETIIEEPTTENEDEDWYVSCHWYKVNPEYSIGN</sequence>
<evidence type="ECO:0000313" key="2">
    <source>
        <dbReference type="Proteomes" id="UP000004605"/>
    </source>
</evidence>
<protein>
    <submittedName>
        <fullName evidence="1">Uncharacterized protein</fullName>
    </submittedName>
</protein>
<reference evidence="1 2" key="1">
    <citation type="journal article" date="2012" name="Int. J. Syst. Evol. Microbiol.">
        <title>Vibrio caribbeanicus sp. nov., isolated from the marine sponge Scleritoderma cyanea.</title>
        <authorList>
            <person name="Hoffmann M."/>
            <person name="Monday S.R."/>
            <person name="Allard M.W."/>
            <person name="Strain E.A."/>
            <person name="Whittaker P."/>
            <person name="Naum M."/>
            <person name="McCarthy P.J."/>
            <person name="Lopez J.V."/>
            <person name="Fischer M."/>
            <person name="Brown E.W."/>
        </authorList>
    </citation>
    <scope>NUCLEOTIDE SEQUENCE [LARGE SCALE GENOMIC DNA]</scope>
    <source>
        <strain evidence="1 2">ATCC 700023</strain>
    </source>
</reference>
<accession>F9S7J4</accession>
<dbReference type="EMBL" id="AFWF01000294">
    <property type="protein sequence ID" value="EGU31290.1"/>
    <property type="molecule type" value="Genomic_DNA"/>
</dbReference>
<dbReference type="Proteomes" id="UP000004605">
    <property type="component" value="Unassembled WGS sequence"/>
</dbReference>
<name>F9S7J4_9VIBR</name>
<comment type="caution">
    <text evidence="1">The sequence shown here is derived from an EMBL/GenBank/DDBJ whole genome shotgun (WGS) entry which is preliminary data.</text>
</comment>
<proteinExistence type="predicted"/>